<dbReference type="PROSITE" id="PS00630">
    <property type="entry name" value="IMP_2"/>
    <property type="match status" value="1"/>
</dbReference>
<dbReference type="Gene3D" id="3.30.540.10">
    <property type="entry name" value="Fructose-1,6-Bisphosphatase, subunit A, domain 1"/>
    <property type="match status" value="1"/>
</dbReference>
<proteinExistence type="inferred from homology"/>
<dbReference type="GO" id="GO:0046854">
    <property type="term" value="P:phosphatidylinositol phosphate biosynthetic process"/>
    <property type="evidence" value="ECO:0007669"/>
    <property type="project" value="InterPro"/>
</dbReference>
<dbReference type="InterPro" id="IPR006239">
    <property type="entry name" value="DPNP"/>
</dbReference>
<gene>
    <name evidence="14" type="ORF">METBIDRAFT_47277</name>
</gene>
<comment type="caution">
    <text evidence="14">The sequence shown here is derived from an EMBL/GenBank/DDBJ whole genome shotgun (WGS) entry which is preliminary data.</text>
</comment>
<organism evidence="14 15">
    <name type="scientific">Metschnikowia bicuspidata var. bicuspidata NRRL YB-4993</name>
    <dbReference type="NCBI Taxonomy" id="869754"/>
    <lineage>
        <taxon>Eukaryota</taxon>
        <taxon>Fungi</taxon>
        <taxon>Dikarya</taxon>
        <taxon>Ascomycota</taxon>
        <taxon>Saccharomycotina</taxon>
        <taxon>Pichiomycetes</taxon>
        <taxon>Metschnikowiaceae</taxon>
        <taxon>Metschnikowia</taxon>
    </lineage>
</organism>
<keyword evidence="4" id="KW-0028">Amino-acid biosynthesis</keyword>
<evidence type="ECO:0000256" key="11">
    <source>
        <dbReference type="ARBA" id="ARBA00054450"/>
    </source>
</evidence>
<dbReference type="Gene3D" id="3.40.190.80">
    <property type="match status" value="1"/>
</dbReference>
<protein>
    <recommendedName>
        <fullName evidence="3 13">3'(2'),5'-bisphosphate nucleotidase</fullName>
        <ecNumber evidence="3 13">3.1.3.7</ecNumber>
    </recommendedName>
</protein>
<keyword evidence="5 12" id="KW-0479">Metal-binding</keyword>
<comment type="similarity">
    <text evidence="2 13">Belongs to the inositol monophosphatase superfamily.</text>
</comment>
<comment type="cofactor">
    <cofactor evidence="1 12 13">
        <name>Mg(2+)</name>
        <dbReference type="ChEBI" id="CHEBI:18420"/>
    </cofactor>
</comment>
<evidence type="ECO:0000256" key="1">
    <source>
        <dbReference type="ARBA" id="ARBA00001946"/>
    </source>
</evidence>
<dbReference type="GO" id="GO:0016078">
    <property type="term" value="P:tRNA decay"/>
    <property type="evidence" value="ECO:0007669"/>
    <property type="project" value="EnsemblFungi"/>
</dbReference>
<dbReference type="Pfam" id="PF00459">
    <property type="entry name" value="Inositol_P"/>
    <property type="match status" value="1"/>
</dbReference>
<evidence type="ECO:0000313" key="15">
    <source>
        <dbReference type="Proteomes" id="UP000092555"/>
    </source>
</evidence>
<dbReference type="PANTHER" id="PTHR43200:SF6">
    <property type="entry name" value="3'(2'),5'-BISPHOSPHATE NUCLEOTIDASE"/>
    <property type="match status" value="1"/>
</dbReference>
<evidence type="ECO:0000256" key="6">
    <source>
        <dbReference type="ARBA" id="ARBA00022801"/>
    </source>
</evidence>
<dbReference type="RefSeq" id="XP_018709578.1">
    <property type="nucleotide sequence ID" value="XM_018858141.1"/>
</dbReference>
<evidence type="ECO:0000256" key="5">
    <source>
        <dbReference type="ARBA" id="ARBA00022723"/>
    </source>
</evidence>
<comment type="catalytic activity">
    <reaction evidence="10">
        <text>3'-phosphoadenylyl sulfate + H2O = adenosine 5'-phosphosulfate + phosphate</text>
        <dbReference type="Rhea" id="RHEA:77639"/>
        <dbReference type="ChEBI" id="CHEBI:15377"/>
        <dbReference type="ChEBI" id="CHEBI:43474"/>
        <dbReference type="ChEBI" id="CHEBI:58243"/>
        <dbReference type="ChEBI" id="CHEBI:58339"/>
        <dbReference type="EC" id="3.1.3.7"/>
    </reaction>
    <physiologicalReaction direction="left-to-right" evidence="10">
        <dbReference type="Rhea" id="RHEA:77640"/>
    </physiologicalReaction>
</comment>
<evidence type="ECO:0000256" key="3">
    <source>
        <dbReference type="ARBA" id="ARBA00012633"/>
    </source>
</evidence>
<evidence type="ECO:0000256" key="10">
    <source>
        <dbReference type="ARBA" id="ARBA00044484"/>
    </source>
</evidence>
<dbReference type="PANTHER" id="PTHR43200">
    <property type="entry name" value="PHOSPHATASE"/>
    <property type="match status" value="1"/>
</dbReference>
<keyword evidence="6 13" id="KW-0378">Hydrolase</keyword>
<evidence type="ECO:0000256" key="8">
    <source>
        <dbReference type="ARBA" id="ARBA00044466"/>
    </source>
</evidence>
<dbReference type="STRING" id="869754.A0A1A0H543"/>
<dbReference type="GO" id="GO:0046872">
    <property type="term" value="F:metal ion binding"/>
    <property type="evidence" value="ECO:0007669"/>
    <property type="project" value="UniProtKB-UniRule"/>
</dbReference>
<dbReference type="InterPro" id="IPR051090">
    <property type="entry name" value="Inositol_monoP_superfamily"/>
</dbReference>
<accession>A0A1A0H543</accession>
<dbReference type="NCBIfam" id="TIGR01330">
    <property type="entry name" value="bisphos_HAL2"/>
    <property type="match status" value="1"/>
</dbReference>
<comment type="function">
    <text evidence="11">Phosphatase that converts adenosine 3'-phosphate 5'-phosphosulfate (PAPS) to adenosine 5'-phosphosulfate (APS) and 3'(2')-phosphoadenosine 5'-phosphate (PAP) to AMP. Regulates the flux of sulfur in the sulfur-activation pathway by converting PAPS to APS. Involved in salt tolerance.</text>
</comment>
<dbReference type="PROSITE" id="PS00629">
    <property type="entry name" value="IMP_1"/>
    <property type="match status" value="1"/>
</dbReference>
<feature type="binding site" evidence="12">
    <location>
        <position position="304"/>
    </location>
    <ligand>
        <name>Mg(2+)</name>
        <dbReference type="ChEBI" id="CHEBI:18420"/>
        <label>1</label>
        <note>catalytic</note>
    </ligand>
</feature>
<keyword evidence="7 12" id="KW-0460">Magnesium</keyword>
<dbReference type="SUPFAM" id="SSF56655">
    <property type="entry name" value="Carbohydrate phosphatase"/>
    <property type="match status" value="1"/>
</dbReference>
<feature type="binding site" evidence="12">
    <location>
        <position position="144"/>
    </location>
    <ligand>
        <name>Mg(2+)</name>
        <dbReference type="ChEBI" id="CHEBI:18420"/>
        <label>1</label>
        <note>catalytic</note>
    </ligand>
</feature>
<feature type="binding site" evidence="12">
    <location>
        <position position="142"/>
    </location>
    <ligand>
        <name>Mg(2+)</name>
        <dbReference type="ChEBI" id="CHEBI:18420"/>
        <label>1</label>
        <note>catalytic</note>
    </ligand>
</feature>
<dbReference type="GO" id="GO:0042538">
    <property type="term" value="P:hyperosmotic salinity response"/>
    <property type="evidence" value="ECO:0007669"/>
    <property type="project" value="EnsemblFungi"/>
</dbReference>
<feature type="binding site" evidence="12">
    <location>
        <position position="145"/>
    </location>
    <ligand>
        <name>Mg(2+)</name>
        <dbReference type="ChEBI" id="CHEBI:18420"/>
        <label>1</label>
        <note>catalytic</note>
    </ligand>
</feature>
<keyword evidence="15" id="KW-1185">Reference proteome</keyword>
<name>A0A1A0H543_9ASCO</name>
<dbReference type="FunFam" id="3.40.190.80:FF:000003">
    <property type="entry name" value="PAP-specific phosphatase HAL2-like"/>
    <property type="match status" value="1"/>
</dbReference>
<dbReference type="GO" id="GO:0000103">
    <property type="term" value="P:sulfate assimilation"/>
    <property type="evidence" value="ECO:0007669"/>
    <property type="project" value="EnsemblFungi"/>
</dbReference>
<dbReference type="GO" id="GO:0008441">
    <property type="term" value="F:3'(2'),5'-bisphosphate nucleotidase activity"/>
    <property type="evidence" value="ECO:0007669"/>
    <property type="project" value="UniProtKB-UniRule"/>
</dbReference>
<dbReference type="Proteomes" id="UP000092555">
    <property type="component" value="Unassembled WGS sequence"/>
</dbReference>
<dbReference type="InterPro" id="IPR000760">
    <property type="entry name" value="Inositol_monophosphatase-like"/>
</dbReference>
<comment type="catalytic activity">
    <reaction evidence="9">
        <text>adenosine 3',5'-bisphosphate + H2O = AMP + phosphate</text>
        <dbReference type="Rhea" id="RHEA:10040"/>
        <dbReference type="ChEBI" id="CHEBI:15377"/>
        <dbReference type="ChEBI" id="CHEBI:43474"/>
        <dbReference type="ChEBI" id="CHEBI:58343"/>
        <dbReference type="ChEBI" id="CHEBI:456215"/>
        <dbReference type="EC" id="3.1.3.7"/>
    </reaction>
    <physiologicalReaction direction="left-to-right" evidence="9">
        <dbReference type="Rhea" id="RHEA:10041"/>
    </physiologicalReaction>
</comment>
<evidence type="ECO:0000256" key="2">
    <source>
        <dbReference type="ARBA" id="ARBA00009759"/>
    </source>
</evidence>
<evidence type="ECO:0000313" key="14">
    <source>
        <dbReference type="EMBL" id="OBA19043.1"/>
    </source>
</evidence>
<comment type="function">
    <text evidence="13">Converts adenosine 3'-phosphate 5'-phosphosulfate (PAPS) to adenosine 5'-phosphosulfate (APS) and 3'(2')-phosphoadenosine 5'-phosphate (PAP) to AMP.</text>
</comment>
<feature type="binding site" evidence="12">
    <location>
        <position position="74"/>
    </location>
    <ligand>
        <name>Mg(2+)</name>
        <dbReference type="ChEBI" id="CHEBI:18420"/>
        <label>1</label>
        <note>catalytic</note>
    </ligand>
</feature>
<evidence type="ECO:0000256" key="12">
    <source>
        <dbReference type="PIRSR" id="PIRSR600760-2"/>
    </source>
</evidence>
<reference evidence="14 15" key="1">
    <citation type="submission" date="2016-05" db="EMBL/GenBank/DDBJ databases">
        <title>Comparative genomics of biotechnologically important yeasts.</title>
        <authorList>
            <consortium name="DOE Joint Genome Institute"/>
            <person name="Riley R."/>
            <person name="Haridas S."/>
            <person name="Wolfe K.H."/>
            <person name="Lopes M.R."/>
            <person name="Hittinger C.T."/>
            <person name="Goker M."/>
            <person name="Salamov A."/>
            <person name="Wisecaver J."/>
            <person name="Long T.M."/>
            <person name="Aerts A.L."/>
            <person name="Barry K."/>
            <person name="Choi C."/>
            <person name="Clum A."/>
            <person name="Coughlan A.Y."/>
            <person name="Deshpande S."/>
            <person name="Douglass A.P."/>
            <person name="Hanson S.J."/>
            <person name="Klenk H.-P."/>
            <person name="LaButti K."/>
            <person name="Lapidus A."/>
            <person name="Lindquist E."/>
            <person name="Lipzen A."/>
            <person name="Meier-kolthoff J.P."/>
            <person name="Ohm R.A."/>
            <person name="Otillar R.P."/>
            <person name="Pangilinan J."/>
            <person name="Peng Y."/>
            <person name="Rokas A."/>
            <person name="Rosa C.A."/>
            <person name="Scheuner C."/>
            <person name="Sibirny A.A."/>
            <person name="Slot J.C."/>
            <person name="Stielow J.B."/>
            <person name="Sun H."/>
            <person name="Kurtzman C.P."/>
            <person name="Blackwell M."/>
            <person name="Grigoriev I.V."/>
            <person name="Jeffries T.W."/>
        </authorList>
    </citation>
    <scope>NUCLEOTIDE SEQUENCE [LARGE SCALE GENOMIC DNA]</scope>
    <source>
        <strain evidence="14 15">NRRL YB-4993</strain>
    </source>
</reference>
<dbReference type="CDD" id="cd01517">
    <property type="entry name" value="PAP_phosphatase"/>
    <property type="match status" value="1"/>
</dbReference>
<dbReference type="AlphaFoldDB" id="A0A1A0H543"/>
<evidence type="ECO:0000256" key="9">
    <source>
        <dbReference type="ARBA" id="ARBA00044479"/>
    </source>
</evidence>
<dbReference type="GO" id="GO:0052829">
    <property type="term" value="F:inositol-1,3,4-trisphosphate 1-phosphatase activity"/>
    <property type="evidence" value="ECO:0007669"/>
    <property type="project" value="EnsemblFungi"/>
</dbReference>
<dbReference type="GO" id="GO:0004441">
    <property type="term" value="F:inositol-1,4-bisphosphate 1-phosphatase activity"/>
    <property type="evidence" value="ECO:0007669"/>
    <property type="project" value="EnsemblFungi"/>
</dbReference>
<sequence length="361" mass="38963">MSHPYAKELEVATLAVKRASILTKKLSDSISATLKSGTQIKDDKSPVTIGDYAAQAIINHAIKKNFPLDNIVGEEDADSLREDSEEAKSLSSKILEIIQDAQNSSLSSKEIMGSLSDLPEIFDSIDAGNYEGGNKGRFWALDPIDGTKGFLRGDQFAVCLALVEDGEVVLGVIGCPNLAENIISNEEQHGVKGGLFSAVKGLGSFYTPLFKNDKFVPISDQEKINMTQGTSPVDLKVLEGVEKGHSSHSTQSQIKAALGFDEKTVAQQTINLDSQVKYCVLAKGQADIYLRLPINDTYREKIWDHAAGNILLYESGGQVGDITGAKLDFGKGRYLQSKGVIAANSKVFPQVIDAVVKILNQ</sequence>
<dbReference type="InterPro" id="IPR020583">
    <property type="entry name" value="Inositol_monoP_metal-BS"/>
</dbReference>
<dbReference type="GO" id="GO:0043647">
    <property type="term" value="P:inositol phosphate metabolic process"/>
    <property type="evidence" value="ECO:0007669"/>
    <property type="project" value="UniProtKB-UniRule"/>
</dbReference>
<comment type="catalytic activity">
    <reaction evidence="8">
        <text>adenosine 2',5'-bisphosphate + H2O = AMP + phosphate</text>
        <dbReference type="Rhea" id="RHEA:77643"/>
        <dbReference type="ChEBI" id="CHEBI:15377"/>
        <dbReference type="ChEBI" id="CHEBI:43474"/>
        <dbReference type="ChEBI" id="CHEBI:194156"/>
        <dbReference type="ChEBI" id="CHEBI:456215"/>
        <dbReference type="EC" id="3.1.3.7"/>
    </reaction>
    <physiologicalReaction direction="left-to-right" evidence="8">
        <dbReference type="Rhea" id="RHEA:77644"/>
    </physiologicalReaction>
</comment>
<dbReference type="FunFam" id="3.30.540.10:FF:000015">
    <property type="entry name" value="3',5'-bisphosphate nucleotidase"/>
    <property type="match status" value="1"/>
</dbReference>
<dbReference type="EC" id="3.1.3.7" evidence="3 13"/>
<dbReference type="InterPro" id="IPR020550">
    <property type="entry name" value="Inositol_monophosphatase_CS"/>
</dbReference>
<evidence type="ECO:0000256" key="13">
    <source>
        <dbReference type="RuleBase" id="RU368076"/>
    </source>
</evidence>
<dbReference type="GO" id="GO:0009086">
    <property type="term" value="P:methionine biosynthetic process"/>
    <property type="evidence" value="ECO:0007669"/>
    <property type="project" value="EnsemblFungi"/>
</dbReference>
<dbReference type="OrthoDB" id="411145at2759"/>
<dbReference type="GeneID" id="30031117"/>
<evidence type="ECO:0000256" key="4">
    <source>
        <dbReference type="ARBA" id="ARBA00022605"/>
    </source>
</evidence>
<evidence type="ECO:0000256" key="7">
    <source>
        <dbReference type="ARBA" id="ARBA00022842"/>
    </source>
</evidence>
<dbReference type="EMBL" id="LXTC01000008">
    <property type="protein sequence ID" value="OBA19043.1"/>
    <property type="molecule type" value="Genomic_DNA"/>
</dbReference>